<organism evidence="1">
    <name type="scientific">Escherichia coli</name>
    <dbReference type="NCBI Taxonomy" id="562"/>
    <lineage>
        <taxon>Bacteria</taxon>
        <taxon>Pseudomonadati</taxon>
        <taxon>Pseudomonadota</taxon>
        <taxon>Gammaproteobacteria</taxon>
        <taxon>Enterobacterales</taxon>
        <taxon>Enterobacteriaceae</taxon>
        <taxon>Escherichia</taxon>
    </lineage>
</organism>
<reference evidence="1" key="1">
    <citation type="submission" date="2008-08" db="EMBL/GenBank/DDBJ databases">
        <title>The DNA sequence of the virulence plasmid and 5 additional plasmids carried by Shiga toxin-producing Escherichia coli O26:H11 strain H30.</title>
        <authorList>
            <person name="Fratamico P.M."/>
            <person name="Yan X."/>
            <person name="Morabito S."/>
            <person name="Esposito G."/>
            <person name="Needleman D."/>
            <person name="Pepe T."/>
            <person name="Tozzoli R."/>
            <person name="Cortesi M.L."/>
            <person name="Caprioli A."/>
        </authorList>
    </citation>
    <scope>NUCLEOTIDE SEQUENCE</scope>
    <source>
        <strain evidence="1">H30</strain>
        <plasmid evidence="1">pO26-S3</plasmid>
    </source>
</reference>
<accession>B5TQU4</accession>
<protein>
    <submittedName>
        <fullName evidence="1">Uncharacterized protein</fullName>
    </submittedName>
</protein>
<name>B5TQU4_ECOLX</name>
<evidence type="ECO:0000313" key="1">
    <source>
        <dbReference type="EMBL" id="ACH81148.1"/>
    </source>
</evidence>
<keyword evidence="1" id="KW-0614">Plasmid</keyword>
<dbReference type="AlphaFoldDB" id="B5TQU4"/>
<sequence length="56" mass="6348">MPHRCVRRKCTSRRFSASSLTDSLRSVVRLRRAVLTHTKTVTQLSTESGDKTGKNM</sequence>
<dbReference type="EMBL" id="FJ004637">
    <property type="protein sequence ID" value="ACH81148.1"/>
    <property type="molecule type" value="Genomic_DNA"/>
</dbReference>
<proteinExistence type="predicted"/>
<geneLocation type="plasmid" evidence="1">
    <name>pO26-S3</name>
</geneLocation>